<dbReference type="PROSITE" id="PS00455">
    <property type="entry name" value="AMP_BINDING"/>
    <property type="match status" value="1"/>
</dbReference>
<dbReference type="Gene3D" id="3.40.50.12780">
    <property type="entry name" value="N-terminal domain of ligase-like"/>
    <property type="match status" value="1"/>
</dbReference>
<dbReference type="InterPro" id="IPR000873">
    <property type="entry name" value="AMP-dep_synth/lig_dom"/>
</dbReference>
<dbReference type="InterPro" id="IPR042099">
    <property type="entry name" value="ANL_N_sf"/>
</dbReference>
<evidence type="ECO:0000256" key="2">
    <source>
        <dbReference type="ARBA" id="ARBA00022840"/>
    </source>
</evidence>
<dbReference type="STRING" id="1818881.A3196_15165"/>
<comment type="caution">
    <text evidence="4">The sequence shown here is derived from an EMBL/GenBank/DDBJ whole genome shotgun (WGS) entry which is preliminary data.</text>
</comment>
<dbReference type="PANTHER" id="PTHR43272:SF33">
    <property type="entry name" value="AMP-BINDING DOMAIN-CONTAINING PROTEIN-RELATED"/>
    <property type="match status" value="1"/>
</dbReference>
<feature type="domain" description="AMP-dependent synthetase/ligase" evidence="3">
    <location>
        <begin position="21"/>
        <end position="430"/>
    </location>
</feature>
<dbReference type="InterPro" id="IPR020845">
    <property type="entry name" value="AMP-binding_CS"/>
</dbReference>
<keyword evidence="1" id="KW-0547">Nucleotide-binding</keyword>
<reference evidence="4 5" key="1">
    <citation type="submission" date="2016-03" db="EMBL/GenBank/DDBJ databases">
        <title>Chemosynthetic sulphur-oxidizing symbionts of marine invertebrate animals are capable of nitrogen fixation.</title>
        <authorList>
            <person name="Petersen J.M."/>
            <person name="Kemper A."/>
            <person name="Gruber-Vodicka H."/>
            <person name="Cardini U."/>
            <person name="Geest Mvander."/>
            <person name="Kleiner M."/>
            <person name="Bulgheresi S."/>
            <person name="Fussmann M."/>
            <person name="Herbold C."/>
            <person name="Seah B.K.B."/>
            <person name="Antony C.Paul."/>
            <person name="Liu D."/>
            <person name="Belitz A."/>
            <person name="Weber M."/>
        </authorList>
    </citation>
    <scope>NUCLEOTIDE SEQUENCE [LARGE SCALE GENOMIC DNA]</scope>
    <source>
        <strain evidence="4">G_D</strain>
    </source>
</reference>
<protein>
    <submittedName>
        <fullName evidence="4">AMP-dependent synthetase</fullName>
    </submittedName>
</protein>
<dbReference type="EMBL" id="LVJZ01000003">
    <property type="protein sequence ID" value="ODB98670.1"/>
    <property type="molecule type" value="Genomic_DNA"/>
</dbReference>
<dbReference type="AlphaFoldDB" id="A0A1E2UVC1"/>
<evidence type="ECO:0000259" key="3">
    <source>
        <dbReference type="Pfam" id="PF00501"/>
    </source>
</evidence>
<dbReference type="GO" id="GO:0004467">
    <property type="term" value="F:long-chain fatty acid-CoA ligase activity"/>
    <property type="evidence" value="ECO:0007669"/>
    <property type="project" value="TreeGrafter"/>
</dbReference>
<dbReference type="Proteomes" id="UP000094849">
    <property type="component" value="Unassembled WGS sequence"/>
</dbReference>
<sequence>MNKPNTDYIGLEVADTLAGVFQERVRRTPEDVAFIQYDPDSEQWQKSTWREMAQQVALWQAALKKETLKPGDRVALMLRNCKEWVIFDQAASGLGLVTVPLYTNDRAENIGYILQDAGVRLLLLENDQQWQELQQIRNQLAGLNRILTMEKVDPLGLQPRLMHIDEWLPKETAAELELVDQASESLATIVYTSGTTGRSKGVMLSHRNILWDIESGVKIIDILPTDTFLSFLPLSHTLERTVGYYLAMVAGATTAYSRSIAELGEDLQIIKPTILVSVPRIFERVYAKIQDKLAADSAIKQKLFKLAVETGWQVFENKQGRQTWNANMLLWPLLNKVVAGKIQQKLGGRLRIAVSGGAPLSSDIAKVFIGLGVPILQGYGLTETSPIISANTHENNIPSSVGIPFPGIEIRISDQDELLCRAPNVMLGYWNNRTATDECIDDQGWFHTGDKAKIESDHIFITGRLKEIIVLANGEKVPPADMEMCISMDSLFDQVLIMGEGKPYLSALIHLNTEHEEAARYNPETLTETDEKALLERVNSHLDNFPGYARIVRLALISEAWSVENGFMTPTLKLRRNKIYSEHERDLDQLYKGH</sequence>
<dbReference type="GO" id="GO:0005524">
    <property type="term" value="F:ATP binding"/>
    <property type="evidence" value="ECO:0007669"/>
    <property type="project" value="UniProtKB-KW"/>
</dbReference>
<evidence type="ECO:0000256" key="1">
    <source>
        <dbReference type="ARBA" id="ARBA00022741"/>
    </source>
</evidence>
<name>A0A1E2UVC1_9GAMM</name>
<dbReference type="PANTHER" id="PTHR43272">
    <property type="entry name" value="LONG-CHAIN-FATTY-ACID--COA LIGASE"/>
    <property type="match status" value="1"/>
</dbReference>
<dbReference type="Pfam" id="PF00501">
    <property type="entry name" value="AMP-binding"/>
    <property type="match status" value="1"/>
</dbReference>
<keyword evidence="2" id="KW-0067">ATP-binding</keyword>
<evidence type="ECO:0000313" key="5">
    <source>
        <dbReference type="Proteomes" id="UP000094849"/>
    </source>
</evidence>
<keyword evidence="5" id="KW-1185">Reference proteome</keyword>
<organism evidence="4 5">
    <name type="scientific">Candidatus Thiodiazotropha endoloripes</name>
    <dbReference type="NCBI Taxonomy" id="1818881"/>
    <lineage>
        <taxon>Bacteria</taxon>
        <taxon>Pseudomonadati</taxon>
        <taxon>Pseudomonadota</taxon>
        <taxon>Gammaproteobacteria</taxon>
        <taxon>Chromatiales</taxon>
        <taxon>Sedimenticolaceae</taxon>
        <taxon>Candidatus Thiodiazotropha</taxon>
    </lineage>
</organism>
<dbReference type="SUPFAM" id="SSF56801">
    <property type="entry name" value="Acetyl-CoA synthetase-like"/>
    <property type="match status" value="1"/>
</dbReference>
<gene>
    <name evidence="4" type="ORF">A3196_15165</name>
</gene>
<dbReference type="CDD" id="cd05907">
    <property type="entry name" value="VL_LC_FACS_like"/>
    <property type="match status" value="1"/>
</dbReference>
<accession>A0A1E2UVC1</accession>
<evidence type="ECO:0000313" key="4">
    <source>
        <dbReference type="EMBL" id="ODB98670.1"/>
    </source>
</evidence>
<dbReference type="Pfam" id="PF23562">
    <property type="entry name" value="AMP-binding_C_3"/>
    <property type="match status" value="1"/>
</dbReference>
<dbReference type="GO" id="GO:0016020">
    <property type="term" value="C:membrane"/>
    <property type="evidence" value="ECO:0007669"/>
    <property type="project" value="TreeGrafter"/>
</dbReference>
<proteinExistence type="predicted"/>